<feature type="compositionally biased region" description="Low complexity" evidence="1">
    <location>
        <begin position="60"/>
        <end position="91"/>
    </location>
</feature>
<feature type="region of interest" description="Disordered" evidence="1">
    <location>
        <begin position="50"/>
        <end position="105"/>
    </location>
</feature>
<feature type="compositionally biased region" description="Pro residues" evidence="1">
    <location>
        <begin position="267"/>
        <end position="279"/>
    </location>
</feature>
<feature type="compositionally biased region" description="Low complexity" evidence="1">
    <location>
        <begin position="340"/>
        <end position="357"/>
    </location>
</feature>
<feature type="compositionally biased region" description="Low complexity" evidence="1">
    <location>
        <begin position="305"/>
        <end position="327"/>
    </location>
</feature>
<reference evidence="4" key="2">
    <citation type="submission" date="2020-09" db="EMBL/GenBank/DDBJ databases">
        <authorList>
            <person name="Sun Q."/>
            <person name="Ohkuma M."/>
        </authorList>
    </citation>
    <scope>NUCLEOTIDE SEQUENCE</scope>
    <source>
        <strain evidence="4">JCM 4637</strain>
    </source>
</reference>
<feature type="domain" description="DUF6777" evidence="3">
    <location>
        <begin position="93"/>
        <end position="257"/>
    </location>
</feature>
<dbReference type="PROSITE" id="PS51257">
    <property type="entry name" value="PROKAR_LIPOPROTEIN"/>
    <property type="match status" value="1"/>
</dbReference>
<dbReference type="EMBL" id="BMVC01000014">
    <property type="protein sequence ID" value="GHD07845.1"/>
    <property type="molecule type" value="Genomic_DNA"/>
</dbReference>
<dbReference type="InterPro" id="IPR046704">
    <property type="entry name" value="DUF6777"/>
</dbReference>
<keyword evidence="2" id="KW-0732">Signal</keyword>
<feature type="signal peptide" evidence="2">
    <location>
        <begin position="1"/>
        <end position="23"/>
    </location>
</feature>
<accession>A0A918X3X0</accession>
<protein>
    <recommendedName>
        <fullName evidence="3">DUF6777 domain-containing protein</fullName>
    </recommendedName>
</protein>
<dbReference type="RefSeq" id="WP_189825976.1">
    <property type="nucleotide sequence ID" value="NZ_BMVC01000014.1"/>
</dbReference>
<feature type="region of interest" description="Disordered" evidence="1">
    <location>
        <begin position="254"/>
        <end position="421"/>
    </location>
</feature>
<dbReference type="Pfam" id="PF20568">
    <property type="entry name" value="DUF6777"/>
    <property type="match status" value="1"/>
</dbReference>
<proteinExistence type="predicted"/>
<dbReference type="AlphaFoldDB" id="A0A918X3X0"/>
<evidence type="ECO:0000259" key="3">
    <source>
        <dbReference type="Pfam" id="PF20568"/>
    </source>
</evidence>
<feature type="chain" id="PRO_5038821246" description="DUF6777 domain-containing protein" evidence="2">
    <location>
        <begin position="24"/>
        <end position="421"/>
    </location>
</feature>
<comment type="caution">
    <text evidence="4">The sequence shown here is derived from an EMBL/GenBank/DDBJ whole genome shotgun (WGS) entry which is preliminary data.</text>
</comment>
<gene>
    <name evidence="4" type="ORF">GCM10010334_60530</name>
</gene>
<evidence type="ECO:0000256" key="2">
    <source>
        <dbReference type="SAM" id="SignalP"/>
    </source>
</evidence>
<reference evidence="4" key="1">
    <citation type="journal article" date="2014" name="Int. J. Syst. Evol. Microbiol.">
        <title>Complete genome sequence of Corynebacterium casei LMG S-19264T (=DSM 44701T), isolated from a smear-ripened cheese.</title>
        <authorList>
            <consortium name="US DOE Joint Genome Institute (JGI-PGF)"/>
            <person name="Walter F."/>
            <person name="Albersmeier A."/>
            <person name="Kalinowski J."/>
            <person name="Ruckert C."/>
        </authorList>
    </citation>
    <scope>NUCLEOTIDE SEQUENCE</scope>
    <source>
        <strain evidence="4">JCM 4637</strain>
    </source>
</reference>
<evidence type="ECO:0000313" key="5">
    <source>
        <dbReference type="Proteomes" id="UP000638353"/>
    </source>
</evidence>
<evidence type="ECO:0000256" key="1">
    <source>
        <dbReference type="SAM" id="MobiDB-lite"/>
    </source>
</evidence>
<feature type="compositionally biased region" description="Pro residues" evidence="1">
    <location>
        <begin position="374"/>
        <end position="391"/>
    </location>
</feature>
<dbReference type="Proteomes" id="UP000638353">
    <property type="component" value="Unassembled WGS sequence"/>
</dbReference>
<feature type="compositionally biased region" description="Basic and acidic residues" evidence="1">
    <location>
        <begin position="254"/>
        <end position="266"/>
    </location>
</feature>
<name>A0A918X3X0_9ACTN</name>
<organism evidence="4 5">
    <name type="scientific">Streptomyces finlayi</name>
    <dbReference type="NCBI Taxonomy" id="67296"/>
    <lineage>
        <taxon>Bacteria</taxon>
        <taxon>Bacillati</taxon>
        <taxon>Actinomycetota</taxon>
        <taxon>Actinomycetes</taxon>
        <taxon>Kitasatosporales</taxon>
        <taxon>Streptomycetaceae</taxon>
        <taxon>Streptomyces</taxon>
    </lineage>
</organism>
<evidence type="ECO:0000313" key="4">
    <source>
        <dbReference type="EMBL" id="GHD07845.1"/>
    </source>
</evidence>
<sequence>MHSSKRRRTVVTAVSAVSLGLMVAGCGTGGSGPGATTDVGGQDVLLQPVAAHGPDPFTQSTAKTTTPLPSTTTPAPTRTASVSPSASVRRVQQVSGGTPGLYGGTQSVSSCDVEQQIRYLTGSGADQAKARAFADASRIDVAAIPRFLRGLTPVVLRADTRVTNHGFSGGSLTSFQSVLQAGTAVMVDANGMPRVRCACGNPLLPPTVAQGTVTHKGQPWRGYRPAEVVVVTPTTVVINNLTIVNVVNNTWIERETGSEGEKDKTPPPDAKLPPPPPPDELGDERAGEPQGNPEQAPGGDEEKTPGTIESGTTEPGTTEPGSTEPGTADTPDESDTPAQSDAPSDTPSESTSDTDSPVAPPPPTTPCPTLTPGVPTPATPLPVPSGCPTPTPSHSTALQLPSDPDSDPEWDAETQPGPDGG</sequence>